<dbReference type="Pfam" id="PF02130">
    <property type="entry name" value="YbeY"/>
    <property type="match status" value="1"/>
</dbReference>
<dbReference type="InterPro" id="IPR023091">
    <property type="entry name" value="MetalPrtase_cat_dom_sf_prd"/>
</dbReference>
<evidence type="ECO:0000256" key="1">
    <source>
        <dbReference type="ARBA" id="ARBA00010875"/>
    </source>
</evidence>
<keyword evidence="4 7" id="KW-0255">Endonuclease</keyword>
<evidence type="ECO:0000256" key="6">
    <source>
        <dbReference type="ARBA" id="ARBA00022833"/>
    </source>
</evidence>
<dbReference type="EMBL" id="JACJJC010000001">
    <property type="protein sequence ID" value="MBM6702936.1"/>
    <property type="molecule type" value="Genomic_DNA"/>
</dbReference>
<evidence type="ECO:0000256" key="7">
    <source>
        <dbReference type="HAMAP-Rule" id="MF_00009"/>
    </source>
</evidence>
<keyword evidence="6 7" id="KW-0862">Zinc</keyword>
<dbReference type="RefSeq" id="WP_205101333.1">
    <property type="nucleotide sequence ID" value="NZ_JACJJC010000001.1"/>
</dbReference>
<dbReference type="PANTHER" id="PTHR46986:SF1">
    <property type="entry name" value="ENDORIBONUCLEASE YBEY, CHLOROPLASTIC"/>
    <property type="match status" value="1"/>
</dbReference>
<feature type="binding site" evidence="7">
    <location>
        <position position="134"/>
    </location>
    <ligand>
        <name>Zn(2+)</name>
        <dbReference type="ChEBI" id="CHEBI:29105"/>
        <note>catalytic</note>
    </ligand>
</feature>
<evidence type="ECO:0000313" key="9">
    <source>
        <dbReference type="Proteomes" id="UP000715095"/>
    </source>
</evidence>
<dbReference type="NCBIfam" id="TIGR00043">
    <property type="entry name" value="rRNA maturation RNase YbeY"/>
    <property type="match status" value="1"/>
</dbReference>
<evidence type="ECO:0000256" key="2">
    <source>
        <dbReference type="ARBA" id="ARBA00022722"/>
    </source>
</evidence>
<evidence type="ECO:0000256" key="3">
    <source>
        <dbReference type="ARBA" id="ARBA00022723"/>
    </source>
</evidence>
<keyword evidence="7" id="KW-0690">Ribosome biogenesis</keyword>
<accession>A0ABS2DNF6</accession>
<comment type="function">
    <text evidence="7">Single strand-specific metallo-endoribonuclease involved in late-stage 70S ribosome quality control and in maturation of the 3' terminus of the 16S rRNA.</text>
</comment>
<dbReference type="InterPro" id="IPR002036">
    <property type="entry name" value="YbeY"/>
</dbReference>
<comment type="cofactor">
    <cofactor evidence="7">
        <name>Zn(2+)</name>
        <dbReference type="ChEBI" id="CHEBI:29105"/>
    </cofactor>
    <text evidence="7">Binds 1 zinc ion.</text>
</comment>
<feature type="binding site" evidence="7">
    <location>
        <position position="128"/>
    </location>
    <ligand>
        <name>Zn(2+)</name>
        <dbReference type="ChEBI" id="CHEBI:29105"/>
        <note>catalytic</note>
    </ligand>
</feature>
<feature type="binding site" evidence="7">
    <location>
        <position position="124"/>
    </location>
    <ligand>
        <name>Zn(2+)</name>
        <dbReference type="ChEBI" id="CHEBI:29105"/>
        <note>catalytic</note>
    </ligand>
</feature>
<keyword evidence="3 7" id="KW-0479">Metal-binding</keyword>
<protein>
    <recommendedName>
        <fullName evidence="7">Endoribonuclease YbeY</fullName>
        <ecNumber evidence="7">3.1.-.-</ecNumber>
    </recommendedName>
</protein>
<keyword evidence="2 7" id="KW-0540">Nuclease</keyword>
<dbReference type="EC" id="3.1.-.-" evidence="7"/>
<reference evidence="8 9" key="1">
    <citation type="journal article" date="2021" name="Sci. Rep.">
        <title>The distribution of antibiotic resistance genes in chicken gut microbiota commensals.</title>
        <authorList>
            <person name="Juricova H."/>
            <person name="Matiasovicova J."/>
            <person name="Kubasova T."/>
            <person name="Cejkova D."/>
            <person name="Rychlik I."/>
        </authorList>
    </citation>
    <scope>NUCLEOTIDE SEQUENCE [LARGE SCALE GENOMIC DNA]</scope>
    <source>
        <strain evidence="8 9">An829</strain>
    </source>
</reference>
<name>A0ABS2DNF6_9BURK</name>
<comment type="caution">
    <text evidence="8">The sequence shown here is derived from an EMBL/GenBank/DDBJ whole genome shotgun (WGS) entry which is preliminary data.</text>
</comment>
<keyword evidence="9" id="KW-1185">Reference proteome</keyword>
<keyword evidence="7" id="KW-0698">rRNA processing</keyword>
<comment type="subcellular location">
    <subcellularLocation>
        <location evidence="7">Cytoplasm</location>
    </subcellularLocation>
</comment>
<sequence length="169" mass="19238">MRAAIRRKKTALAAAVTERTLEVDFQNEGAFADRLPDNACMHKWMAAACERNTEVVVRFVDAKEGRELNNTYRHKDYATNVLTFDYSRTPIVTADLVICVPVLEREAAEQNKTFEEHLAHLLVHGILHAHGYDHLAEDEAEIMEARETEIMLKLGFANPYSDRIGMVHD</sequence>
<evidence type="ECO:0000313" key="8">
    <source>
        <dbReference type="EMBL" id="MBM6702936.1"/>
    </source>
</evidence>
<evidence type="ECO:0000256" key="4">
    <source>
        <dbReference type="ARBA" id="ARBA00022759"/>
    </source>
</evidence>
<dbReference type="Proteomes" id="UP000715095">
    <property type="component" value="Unassembled WGS sequence"/>
</dbReference>
<keyword evidence="7" id="KW-0963">Cytoplasm</keyword>
<dbReference type="HAMAP" id="MF_00009">
    <property type="entry name" value="Endoribonucl_YbeY"/>
    <property type="match status" value="1"/>
</dbReference>
<keyword evidence="5 7" id="KW-0378">Hydrolase</keyword>
<proteinExistence type="inferred from homology"/>
<dbReference type="Gene3D" id="3.40.390.30">
    <property type="entry name" value="Metalloproteases ('zincins'), catalytic domain"/>
    <property type="match status" value="1"/>
</dbReference>
<evidence type="ECO:0000256" key="5">
    <source>
        <dbReference type="ARBA" id="ARBA00022801"/>
    </source>
</evidence>
<gene>
    <name evidence="7 8" type="primary">ybeY</name>
    <name evidence="8" type="ORF">H6A60_00205</name>
</gene>
<comment type="similarity">
    <text evidence="1 7">Belongs to the endoribonuclease YbeY family.</text>
</comment>
<organism evidence="8 9">
    <name type="scientific">Sutterella massiliensis</name>
    <dbReference type="NCBI Taxonomy" id="1816689"/>
    <lineage>
        <taxon>Bacteria</taxon>
        <taxon>Pseudomonadati</taxon>
        <taxon>Pseudomonadota</taxon>
        <taxon>Betaproteobacteria</taxon>
        <taxon>Burkholderiales</taxon>
        <taxon>Sutterellaceae</taxon>
        <taxon>Sutterella</taxon>
    </lineage>
</organism>
<dbReference type="SUPFAM" id="SSF55486">
    <property type="entry name" value="Metalloproteases ('zincins'), catalytic domain"/>
    <property type="match status" value="1"/>
</dbReference>
<dbReference type="PANTHER" id="PTHR46986">
    <property type="entry name" value="ENDORIBONUCLEASE YBEY, CHLOROPLASTIC"/>
    <property type="match status" value="1"/>
</dbReference>